<evidence type="ECO:0000313" key="2">
    <source>
        <dbReference type="Proteomes" id="UP000789901"/>
    </source>
</evidence>
<organism evidence="1 2">
    <name type="scientific">Gigaspora margarita</name>
    <dbReference type="NCBI Taxonomy" id="4874"/>
    <lineage>
        <taxon>Eukaryota</taxon>
        <taxon>Fungi</taxon>
        <taxon>Fungi incertae sedis</taxon>
        <taxon>Mucoromycota</taxon>
        <taxon>Glomeromycotina</taxon>
        <taxon>Glomeromycetes</taxon>
        <taxon>Diversisporales</taxon>
        <taxon>Gigasporaceae</taxon>
        <taxon>Gigaspora</taxon>
    </lineage>
</organism>
<reference evidence="1 2" key="1">
    <citation type="submission" date="2021-06" db="EMBL/GenBank/DDBJ databases">
        <authorList>
            <person name="Kallberg Y."/>
            <person name="Tangrot J."/>
            <person name="Rosling A."/>
        </authorList>
    </citation>
    <scope>NUCLEOTIDE SEQUENCE [LARGE SCALE GENOMIC DNA]</scope>
    <source>
        <strain evidence="1 2">120-4 pot B 10/14</strain>
    </source>
</reference>
<evidence type="ECO:0000313" key="1">
    <source>
        <dbReference type="EMBL" id="CAG8597196.1"/>
    </source>
</evidence>
<accession>A0ABN7UJC1</accession>
<dbReference type="EMBL" id="CAJVQB010003086">
    <property type="protein sequence ID" value="CAG8597196.1"/>
    <property type="molecule type" value="Genomic_DNA"/>
</dbReference>
<name>A0ABN7UJC1_GIGMA</name>
<dbReference type="Proteomes" id="UP000789901">
    <property type="component" value="Unassembled WGS sequence"/>
</dbReference>
<gene>
    <name evidence="1" type="ORF">GMARGA_LOCUS6702</name>
</gene>
<sequence>MLNQGCSLKSKLNNLLNRYLKAFADFIPELPKGQKRNKEYRTLPEPFEAIIKNGIDTNKMKTIVSKTNSRLPDPTVLSKTVKAAMTSHMSGIIKPSFIQKARKRNEIETVAVRSKEVIDNKPELVLDKKDPDQHNHLRRNDFSTKNLDKACKCYFTYFEKSLEELDNILKIELTNASALVNKEKIEEKKAEFKINVNPTEDEYSETKDHSNRLYNPESCAFEINNQQRDIGIHFICAKLEFESKHAISGAWIRRQIQKPKGDAYLTPTATLKKPYGYQNL</sequence>
<comment type="caution">
    <text evidence="1">The sequence shown here is derived from an EMBL/GenBank/DDBJ whole genome shotgun (WGS) entry which is preliminary data.</text>
</comment>
<protein>
    <submittedName>
        <fullName evidence="1">23146_t:CDS:1</fullName>
    </submittedName>
</protein>
<proteinExistence type="predicted"/>
<keyword evidence="2" id="KW-1185">Reference proteome</keyword>